<dbReference type="InterPro" id="IPR047795">
    <property type="entry name" value="Put_SteA-like"/>
</dbReference>
<evidence type="ECO:0000259" key="7">
    <source>
        <dbReference type="Pfam" id="PF12555"/>
    </source>
</evidence>
<keyword evidence="1" id="KW-0808">Transferase</keyword>
<dbReference type="AlphaFoldDB" id="A0A1I6DAR5"/>
<reference evidence="9" key="1">
    <citation type="submission" date="2016-10" db="EMBL/GenBank/DDBJ databases">
        <authorList>
            <person name="Varghese N."/>
            <person name="Submissions S."/>
        </authorList>
    </citation>
    <scope>NUCLEOTIDE SEQUENCE [LARGE SCALE GENOMIC DNA]</scope>
    <source>
        <strain evidence="9">DSM 3669</strain>
    </source>
</reference>
<name>A0A1I6DAR5_9FIRM</name>
<keyword evidence="5" id="KW-0812">Transmembrane</keyword>
<evidence type="ECO:0000256" key="3">
    <source>
        <dbReference type="ARBA" id="ARBA00022777"/>
    </source>
</evidence>
<dbReference type="GO" id="GO:0005524">
    <property type="term" value="F:ATP binding"/>
    <property type="evidence" value="ECO:0007669"/>
    <property type="project" value="UniProtKB-KW"/>
</dbReference>
<dbReference type="Proteomes" id="UP000199584">
    <property type="component" value="Unassembled WGS sequence"/>
</dbReference>
<protein>
    <submittedName>
        <fullName evidence="8">Uncharacterized membrane-anchored protein</fullName>
    </submittedName>
</protein>
<keyword evidence="9" id="KW-1185">Reference proteome</keyword>
<dbReference type="GO" id="GO:0009229">
    <property type="term" value="P:thiamine diphosphate biosynthetic process"/>
    <property type="evidence" value="ECO:0007669"/>
    <property type="project" value="InterPro"/>
</dbReference>
<dbReference type="SUPFAM" id="SSF63999">
    <property type="entry name" value="Thiamin pyrophosphokinase, catalytic domain"/>
    <property type="match status" value="1"/>
</dbReference>
<dbReference type="GO" id="GO:0016301">
    <property type="term" value="F:kinase activity"/>
    <property type="evidence" value="ECO:0007669"/>
    <property type="project" value="UniProtKB-KW"/>
</dbReference>
<dbReference type="InterPro" id="IPR022215">
    <property type="entry name" value="SteA-like_C"/>
</dbReference>
<evidence type="ECO:0000256" key="4">
    <source>
        <dbReference type="ARBA" id="ARBA00022840"/>
    </source>
</evidence>
<dbReference type="Gene3D" id="3.40.50.10240">
    <property type="entry name" value="Thiamin pyrophosphokinase, catalytic domain"/>
    <property type="match status" value="1"/>
</dbReference>
<dbReference type="GO" id="GO:0004788">
    <property type="term" value="F:thiamine diphosphokinase activity"/>
    <property type="evidence" value="ECO:0007669"/>
    <property type="project" value="InterPro"/>
</dbReference>
<organism evidence="8 9">
    <name type="scientific">Desulfoscipio geothermicus DSM 3669</name>
    <dbReference type="NCBI Taxonomy" id="1121426"/>
    <lineage>
        <taxon>Bacteria</taxon>
        <taxon>Bacillati</taxon>
        <taxon>Bacillota</taxon>
        <taxon>Clostridia</taxon>
        <taxon>Eubacteriales</taxon>
        <taxon>Desulfallaceae</taxon>
        <taxon>Desulfoscipio</taxon>
    </lineage>
</organism>
<dbReference type="STRING" id="39060.SAMN05660706_10823"/>
<feature type="domain" description="Thiamin pyrophosphokinase catalytic" evidence="6">
    <location>
        <begin position="193"/>
        <end position="227"/>
    </location>
</feature>
<keyword evidence="4" id="KW-0067">ATP-binding</keyword>
<dbReference type="EMBL" id="FOYM01000008">
    <property type="protein sequence ID" value="SFR02550.1"/>
    <property type="molecule type" value="Genomic_DNA"/>
</dbReference>
<proteinExistence type="predicted"/>
<dbReference type="RefSeq" id="WP_092482596.1">
    <property type="nucleotide sequence ID" value="NZ_FOYM01000008.1"/>
</dbReference>
<gene>
    <name evidence="8" type="ORF">SAMN05660706_10823</name>
</gene>
<evidence type="ECO:0000313" key="9">
    <source>
        <dbReference type="Proteomes" id="UP000199584"/>
    </source>
</evidence>
<feature type="transmembrane region" description="Helical" evidence="5">
    <location>
        <begin position="334"/>
        <end position="353"/>
    </location>
</feature>
<dbReference type="InterPro" id="IPR007371">
    <property type="entry name" value="TPK_catalytic"/>
</dbReference>
<keyword evidence="2" id="KW-0547">Nucleotide-binding</keyword>
<evidence type="ECO:0000259" key="6">
    <source>
        <dbReference type="Pfam" id="PF04263"/>
    </source>
</evidence>
<dbReference type="OrthoDB" id="9804377at2"/>
<evidence type="ECO:0000256" key="2">
    <source>
        <dbReference type="ARBA" id="ARBA00022741"/>
    </source>
</evidence>
<dbReference type="NCBIfam" id="NF040608">
    <property type="entry name" value="division_SteA"/>
    <property type="match status" value="1"/>
</dbReference>
<evidence type="ECO:0000256" key="1">
    <source>
        <dbReference type="ARBA" id="ARBA00022679"/>
    </source>
</evidence>
<sequence length="373" mass="40580">MAVKGTVRLDKKTKHLVKRLQPGDIAVIDHGDLDEVAANALVEAHVRAVINVQESMSEVYPNCGPLRLVESGVKLVDCPGSNLFELLTEGEEIEIKNGQIIRAGRVLASGKELNAQIIIHKMEKTKGNLENVLSHFVQNTMDYAQHEIGLICGEYKVPEIKTDFKGKHVLIVVRGKNYKDDLKAIKSYINEISPVLVGVDGGADALMEFGLKPDIIVGDMDSVSDKTLFCGAELVVHAYPNGKAPGMARVRELGLEAVTYAAPGTSEDIAMLMAYEYGAELIVAVGTHSNMIDFLEKGRKGMASTFLVRAKVGSILVDAKGVSKLYKSRLRAKHLAPIFIAALLPVAAVMVISPSTRELLRLLFIQFRLLVGI</sequence>
<dbReference type="InterPro" id="IPR036759">
    <property type="entry name" value="TPK_catalytic_sf"/>
</dbReference>
<keyword evidence="5" id="KW-0472">Membrane</keyword>
<feature type="domain" description="SteA-like C-terminal" evidence="7">
    <location>
        <begin position="320"/>
        <end position="371"/>
    </location>
</feature>
<dbReference type="Pfam" id="PF04263">
    <property type="entry name" value="TPK_catalytic"/>
    <property type="match status" value="1"/>
</dbReference>
<keyword evidence="3" id="KW-0418">Kinase</keyword>
<dbReference type="Pfam" id="PF12555">
    <property type="entry name" value="SteA-like_C"/>
    <property type="match status" value="1"/>
</dbReference>
<accession>A0A1I6DAR5</accession>
<keyword evidence="5" id="KW-1133">Transmembrane helix</keyword>
<evidence type="ECO:0000313" key="8">
    <source>
        <dbReference type="EMBL" id="SFR02550.1"/>
    </source>
</evidence>
<evidence type="ECO:0000256" key="5">
    <source>
        <dbReference type="SAM" id="Phobius"/>
    </source>
</evidence>